<organism evidence="5 6">
    <name type="scientific">Clitoria ternatea</name>
    <name type="common">Butterfly pea</name>
    <dbReference type="NCBI Taxonomy" id="43366"/>
    <lineage>
        <taxon>Eukaryota</taxon>
        <taxon>Viridiplantae</taxon>
        <taxon>Streptophyta</taxon>
        <taxon>Embryophyta</taxon>
        <taxon>Tracheophyta</taxon>
        <taxon>Spermatophyta</taxon>
        <taxon>Magnoliopsida</taxon>
        <taxon>eudicotyledons</taxon>
        <taxon>Gunneridae</taxon>
        <taxon>Pentapetalae</taxon>
        <taxon>rosids</taxon>
        <taxon>fabids</taxon>
        <taxon>Fabales</taxon>
        <taxon>Fabaceae</taxon>
        <taxon>Papilionoideae</taxon>
        <taxon>50 kb inversion clade</taxon>
        <taxon>NPAAA clade</taxon>
        <taxon>indigoferoid/millettioid clade</taxon>
        <taxon>Phaseoleae</taxon>
        <taxon>Clitoria</taxon>
    </lineage>
</organism>
<dbReference type="AlphaFoldDB" id="A0AAN9PCE1"/>
<sequence>MTEKADIYSVGVLAVEIVCGKRSRAYIPGSTSLLQSVWKNYKAGNISASIDPALHGKLKIEEASNALQELYNVEQPKSSRTDSGPIRKVDSQILDLLKRRIRFVST</sequence>
<dbReference type="InterPro" id="IPR011009">
    <property type="entry name" value="Kinase-like_dom_sf"/>
</dbReference>
<keyword evidence="1" id="KW-0808">Transferase</keyword>
<evidence type="ECO:0000256" key="2">
    <source>
        <dbReference type="ARBA" id="ARBA00022741"/>
    </source>
</evidence>
<name>A0AAN9PCE1_CLITE</name>
<dbReference type="GO" id="GO:0005524">
    <property type="term" value="F:ATP binding"/>
    <property type="evidence" value="ECO:0007669"/>
    <property type="project" value="UniProtKB-KW"/>
</dbReference>
<evidence type="ECO:0000313" key="6">
    <source>
        <dbReference type="Proteomes" id="UP001359559"/>
    </source>
</evidence>
<keyword evidence="6" id="KW-1185">Reference proteome</keyword>
<dbReference type="EMBL" id="JAYKXN010000004">
    <property type="protein sequence ID" value="KAK7293658.1"/>
    <property type="molecule type" value="Genomic_DNA"/>
</dbReference>
<evidence type="ECO:0008006" key="7">
    <source>
        <dbReference type="Google" id="ProtNLM"/>
    </source>
</evidence>
<dbReference type="GO" id="GO:0016301">
    <property type="term" value="F:kinase activity"/>
    <property type="evidence" value="ECO:0007669"/>
    <property type="project" value="UniProtKB-KW"/>
</dbReference>
<keyword evidence="3" id="KW-0418">Kinase</keyword>
<dbReference type="Gene3D" id="1.10.510.10">
    <property type="entry name" value="Transferase(Phosphotransferase) domain 1"/>
    <property type="match status" value="1"/>
</dbReference>
<reference evidence="5 6" key="1">
    <citation type="submission" date="2024-01" db="EMBL/GenBank/DDBJ databases">
        <title>The genomes of 5 underutilized Papilionoideae crops provide insights into root nodulation and disease resistance.</title>
        <authorList>
            <person name="Yuan L."/>
        </authorList>
    </citation>
    <scope>NUCLEOTIDE SEQUENCE [LARGE SCALE GENOMIC DNA]</scope>
    <source>
        <strain evidence="5">LY-2023</strain>
        <tissue evidence="5">Leaf</tissue>
    </source>
</reference>
<protein>
    <recommendedName>
        <fullName evidence="7">Protein kinase domain-containing protein</fullName>
    </recommendedName>
</protein>
<evidence type="ECO:0000313" key="5">
    <source>
        <dbReference type="EMBL" id="KAK7293658.1"/>
    </source>
</evidence>
<proteinExistence type="predicted"/>
<keyword evidence="4" id="KW-0067">ATP-binding</keyword>
<comment type="caution">
    <text evidence="5">The sequence shown here is derived from an EMBL/GenBank/DDBJ whole genome shotgun (WGS) entry which is preliminary data.</text>
</comment>
<gene>
    <name evidence="5" type="ORF">RJT34_16530</name>
</gene>
<dbReference type="Proteomes" id="UP001359559">
    <property type="component" value="Unassembled WGS sequence"/>
</dbReference>
<evidence type="ECO:0000256" key="3">
    <source>
        <dbReference type="ARBA" id="ARBA00022777"/>
    </source>
</evidence>
<dbReference type="SUPFAM" id="SSF56112">
    <property type="entry name" value="Protein kinase-like (PK-like)"/>
    <property type="match status" value="1"/>
</dbReference>
<accession>A0AAN9PCE1</accession>
<dbReference type="InterPro" id="IPR052059">
    <property type="entry name" value="CR_Ser/Thr_kinase"/>
</dbReference>
<evidence type="ECO:0000256" key="1">
    <source>
        <dbReference type="ARBA" id="ARBA00022679"/>
    </source>
</evidence>
<evidence type="ECO:0000256" key="4">
    <source>
        <dbReference type="ARBA" id="ARBA00022840"/>
    </source>
</evidence>
<dbReference type="PANTHER" id="PTHR47973">
    <property type="entry name" value="CYSTEINE-RICH RECEPTOR-LIKE PROTEIN KINASE 3"/>
    <property type="match status" value="1"/>
</dbReference>
<keyword evidence="2" id="KW-0547">Nucleotide-binding</keyword>